<dbReference type="Proteomes" id="UP000516422">
    <property type="component" value="Chromosome"/>
</dbReference>
<evidence type="ECO:0000256" key="1">
    <source>
        <dbReference type="SAM" id="Phobius"/>
    </source>
</evidence>
<proteinExistence type="predicted"/>
<name>A0A7H1QC55_9ACTN</name>
<evidence type="ECO:0000313" key="2">
    <source>
        <dbReference type="EMBL" id="QNT97885.1"/>
    </source>
</evidence>
<feature type="transmembrane region" description="Helical" evidence="1">
    <location>
        <begin position="6"/>
        <end position="24"/>
    </location>
</feature>
<evidence type="ECO:0000313" key="3">
    <source>
        <dbReference type="Proteomes" id="UP000516422"/>
    </source>
</evidence>
<dbReference type="AlphaFoldDB" id="A0A7H1QC55"/>
<organism evidence="2 3">
    <name type="scientific">Streptomyces griseofuscus</name>
    <dbReference type="NCBI Taxonomy" id="146922"/>
    <lineage>
        <taxon>Bacteria</taxon>
        <taxon>Bacillati</taxon>
        <taxon>Actinomycetota</taxon>
        <taxon>Actinomycetes</taxon>
        <taxon>Kitasatosporales</taxon>
        <taxon>Streptomycetaceae</taxon>
        <taxon>Streptomyces</taxon>
    </lineage>
</organism>
<sequence length="48" mass="5207">MEWAGWIVLFIAVAVLLAAAALVVQARRRSGTVIAMRSGRRPGGRESR</sequence>
<dbReference type="EMBL" id="CP051006">
    <property type="protein sequence ID" value="QNT97885.1"/>
    <property type="molecule type" value="Genomic_DNA"/>
</dbReference>
<keyword evidence="1" id="KW-1133">Transmembrane helix</keyword>
<keyword evidence="1" id="KW-0472">Membrane</keyword>
<keyword evidence="1" id="KW-0812">Transmembrane</keyword>
<accession>A0A7H1QC55</accession>
<gene>
    <name evidence="2" type="ORF">HEP81_07653</name>
</gene>
<reference evidence="2 3" key="1">
    <citation type="submission" date="2020-04" db="EMBL/GenBank/DDBJ databases">
        <title>Characterization and engineering of Streptomyces griseofuscus DSM40191 as a potential heterologous host for expression of BGCs.</title>
        <authorList>
            <person name="Gren T."/>
            <person name="Whitford C.M."/>
            <person name="Mohite O.S."/>
            <person name="Joergensen T.S."/>
            <person name="Nielsen J.B."/>
            <person name="Lee S.Y."/>
            <person name="Weber T."/>
        </authorList>
    </citation>
    <scope>NUCLEOTIDE SEQUENCE [LARGE SCALE GENOMIC DNA]</scope>
    <source>
        <strain evidence="2 3">DSM 40191</strain>
    </source>
</reference>
<dbReference type="KEGG" id="sgf:HEP81_07653"/>
<protein>
    <submittedName>
        <fullName evidence="2">Uncharacterized protein</fullName>
    </submittedName>
</protein>